<dbReference type="OrthoDB" id="9809066at2"/>
<evidence type="ECO:0008006" key="4">
    <source>
        <dbReference type="Google" id="ProtNLM"/>
    </source>
</evidence>
<protein>
    <recommendedName>
        <fullName evidence="4">Transporter</fullName>
    </recommendedName>
</protein>
<dbReference type="STRING" id="915059.NH26_10170"/>
<feature type="chain" id="PRO_5010313274" description="Transporter" evidence="1">
    <location>
        <begin position="23"/>
        <end position="266"/>
    </location>
</feature>
<accession>A0A1S1Z0A1</accession>
<feature type="signal peptide" evidence="1">
    <location>
        <begin position="1"/>
        <end position="22"/>
    </location>
</feature>
<dbReference type="AlphaFoldDB" id="A0A1S1Z0A1"/>
<keyword evidence="1" id="KW-0732">Signal</keyword>
<organism evidence="2 3">
    <name type="scientific">Flammeovirga pacifica</name>
    <dbReference type="NCBI Taxonomy" id="915059"/>
    <lineage>
        <taxon>Bacteria</taxon>
        <taxon>Pseudomonadati</taxon>
        <taxon>Bacteroidota</taxon>
        <taxon>Cytophagia</taxon>
        <taxon>Cytophagales</taxon>
        <taxon>Flammeovirgaceae</taxon>
        <taxon>Flammeovirga</taxon>
    </lineage>
</organism>
<sequence>MKRLTTLYILLFFAICTQTATAQTKDDDHDLAKKLANPIANLISVPFQNNMDFGIGEFNGTRNTVNIQPVIPFKISDKVNLITRMVLPVVHQENITGLNNIETGTGDMVLSGFFSPSNSKKGLTWGIGPAILLPSASNEFLGTGKFGAGPTFVALKQQNAFTYGLLVNQIWSFAGSGTTDVNQFFLQPFLSYNWKSGAGASAVFEMTHDWNHQSTVLWFTPSINGVTSLGKQKVQLSVGPRFNLAAPTAHKSRYGFRASVSFIFPK</sequence>
<dbReference type="Proteomes" id="UP000179797">
    <property type="component" value="Unassembled WGS sequence"/>
</dbReference>
<evidence type="ECO:0000256" key="1">
    <source>
        <dbReference type="SAM" id="SignalP"/>
    </source>
</evidence>
<gene>
    <name evidence="2" type="ORF">NH26_10170</name>
</gene>
<proteinExistence type="predicted"/>
<name>A0A1S1Z0A1_FLAPC</name>
<keyword evidence="3" id="KW-1185">Reference proteome</keyword>
<reference evidence="2 3" key="1">
    <citation type="journal article" date="2012" name="Int. J. Syst. Evol. Microbiol.">
        <title>Flammeovirga pacifica sp. nov., isolated from deep-sea sediment.</title>
        <authorList>
            <person name="Xu H."/>
            <person name="Fu Y."/>
            <person name="Yang N."/>
            <person name="Ding Z."/>
            <person name="Lai Q."/>
            <person name="Zeng R."/>
        </authorList>
    </citation>
    <scope>NUCLEOTIDE SEQUENCE [LARGE SCALE GENOMIC DNA]</scope>
    <source>
        <strain evidence="3">DSM 24597 / LMG 26175 / WPAGA1</strain>
    </source>
</reference>
<dbReference type="RefSeq" id="WP_044229823.1">
    <property type="nucleotide sequence ID" value="NZ_JRYR02000001.1"/>
</dbReference>
<comment type="caution">
    <text evidence="2">The sequence shown here is derived from an EMBL/GenBank/DDBJ whole genome shotgun (WGS) entry which is preliminary data.</text>
</comment>
<evidence type="ECO:0000313" key="2">
    <source>
        <dbReference type="EMBL" id="OHX66698.1"/>
    </source>
</evidence>
<dbReference type="EMBL" id="JRYR02000001">
    <property type="protein sequence ID" value="OHX66698.1"/>
    <property type="molecule type" value="Genomic_DNA"/>
</dbReference>
<evidence type="ECO:0000313" key="3">
    <source>
        <dbReference type="Proteomes" id="UP000179797"/>
    </source>
</evidence>